<evidence type="ECO:0000313" key="3">
    <source>
        <dbReference type="Proteomes" id="UP000218615"/>
    </source>
</evidence>
<keyword evidence="3" id="KW-1185">Reference proteome</keyword>
<dbReference type="AlphaFoldDB" id="A0A284VR31"/>
<name>A0A284VR31_9EURY</name>
<dbReference type="EMBL" id="FZMP01000194">
    <property type="protein sequence ID" value="SNQ61735.1"/>
    <property type="molecule type" value="Genomic_DNA"/>
</dbReference>
<evidence type="ECO:0000313" key="2">
    <source>
        <dbReference type="EMBL" id="SNQ61735.1"/>
    </source>
</evidence>
<accession>A0A284VR31</accession>
<sequence>MFVGDTPSKKSAPFVEERRDTRSLLGFPLRTGTGNTEGWQKRGNYAKNNHFTHQKTAA</sequence>
<evidence type="ECO:0000256" key="1">
    <source>
        <dbReference type="SAM" id="MobiDB-lite"/>
    </source>
</evidence>
<dbReference type="Proteomes" id="UP000218615">
    <property type="component" value="Unassembled WGS sequence"/>
</dbReference>
<proteinExistence type="predicted"/>
<feature type="region of interest" description="Disordered" evidence="1">
    <location>
        <begin position="1"/>
        <end position="58"/>
    </location>
</feature>
<gene>
    <name evidence="2" type="ORF">MNV_480030</name>
</gene>
<reference evidence="3" key="1">
    <citation type="submission" date="2017-06" db="EMBL/GenBank/DDBJ databases">
        <authorList>
            <person name="Cremers G."/>
        </authorList>
    </citation>
    <scope>NUCLEOTIDE SEQUENCE [LARGE SCALE GENOMIC DNA]</scope>
</reference>
<protein>
    <submittedName>
        <fullName evidence="2">Uncharacterized protein</fullName>
    </submittedName>
</protein>
<feature type="compositionally biased region" description="Polar residues" evidence="1">
    <location>
        <begin position="46"/>
        <end position="58"/>
    </location>
</feature>
<organism evidence="2 3">
    <name type="scientific">Candidatus Methanoperedens nitratireducens</name>
    <dbReference type="NCBI Taxonomy" id="1392998"/>
    <lineage>
        <taxon>Archaea</taxon>
        <taxon>Methanobacteriati</taxon>
        <taxon>Methanobacteriota</taxon>
        <taxon>Stenosarchaea group</taxon>
        <taxon>Methanomicrobia</taxon>
        <taxon>Methanosarcinales</taxon>
        <taxon>ANME-2 cluster</taxon>
        <taxon>Candidatus Methanoperedentaceae</taxon>
        <taxon>Candidatus Methanoperedens</taxon>
    </lineage>
</organism>